<dbReference type="AlphaFoldDB" id="A0A2W5NNR3"/>
<feature type="compositionally biased region" description="Basic and acidic residues" evidence="1">
    <location>
        <begin position="95"/>
        <end position="116"/>
    </location>
</feature>
<feature type="region of interest" description="Disordered" evidence="1">
    <location>
        <begin position="1"/>
        <end position="178"/>
    </location>
</feature>
<evidence type="ECO:0000313" key="3">
    <source>
        <dbReference type="Proteomes" id="UP000249082"/>
    </source>
</evidence>
<feature type="compositionally biased region" description="Basic and acidic residues" evidence="1">
    <location>
        <begin position="123"/>
        <end position="178"/>
    </location>
</feature>
<reference evidence="2 3" key="1">
    <citation type="submission" date="2017-08" db="EMBL/GenBank/DDBJ databases">
        <title>Infants hospitalized years apart are colonized by the same room-sourced microbial strains.</title>
        <authorList>
            <person name="Brooks B."/>
            <person name="Olm M.R."/>
            <person name="Firek B.A."/>
            <person name="Baker R."/>
            <person name="Thomas B.C."/>
            <person name="Morowitz M.J."/>
            <person name="Banfield J.F."/>
        </authorList>
    </citation>
    <scope>NUCLEOTIDE SEQUENCE [LARGE SCALE GENOMIC DNA]</scope>
    <source>
        <strain evidence="2">S2_005_002_R2_33</strain>
    </source>
</reference>
<dbReference type="InterPro" id="IPR024572">
    <property type="entry name" value="RcnB"/>
</dbReference>
<organism evidence="2 3">
    <name type="scientific">Novosphingobium pentaromativorans</name>
    <dbReference type="NCBI Taxonomy" id="205844"/>
    <lineage>
        <taxon>Bacteria</taxon>
        <taxon>Pseudomonadati</taxon>
        <taxon>Pseudomonadota</taxon>
        <taxon>Alphaproteobacteria</taxon>
        <taxon>Sphingomonadales</taxon>
        <taxon>Sphingomonadaceae</taxon>
        <taxon>Novosphingobium</taxon>
    </lineage>
</organism>
<dbReference type="Pfam" id="PF11776">
    <property type="entry name" value="RcnB"/>
    <property type="match status" value="1"/>
</dbReference>
<dbReference type="Gene3D" id="3.10.450.160">
    <property type="entry name" value="inner membrane protein cigr"/>
    <property type="match status" value="1"/>
</dbReference>
<feature type="compositionally biased region" description="Low complexity" evidence="1">
    <location>
        <begin position="27"/>
        <end position="36"/>
    </location>
</feature>
<gene>
    <name evidence="2" type="ORF">DI555_10270</name>
</gene>
<comment type="caution">
    <text evidence="2">The sequence shown here is derived from an EMBL/GenBank/DDBJ whole genome shotgun (WGS) entry which is preliminary data.</text>
</comment>
<feature type="compositionally biased region" description="Low complexity" evidence="1">
    <location>
        <begin position="50"/>
        <end position="59"/>
    </location>
</feature>
<accession>A0A2W5NNR3</accession>
<evidence type="ECO:0000256" key="1">
    <source>
        <dbReference type="SAM" id="MobiDB-lite"/>
    </source>
</evidence>
<feature type="compositionally biased region" description="Low complexity" evidence="1">
    <location>
        <begin position="66"/>
        <end position="79"/>
    </location>
</feature>
<protein>
    <submittedName>
        <fullName evidence="2">Uncharacterized protein</fullName>
    </submittedName>
</protein>
<evidence type="ECO:0000313" key="2">
    <source>
        <dbReference type="EMBL" id="PZQ55131.1"/>
    </source>
</evidence>
<sequence>MRPQARPDVPRPQAPQRAQSAWRGGEQRQQVQQPRPVQDRPQRTNAWSNARPPQAAQPQRPDRGASQGQPQSQPSWKSGNRWQGSAPGGWQGARGNDDRRDGDRRWNAGSRPDDRPNGSPNWRNDDNRPDRADRPDRNAWGKDRRDDDRRWNNNDNRPDRPDRNAWGKDRRDDDRRWSGNDNRRWDRNDWRRDNRYDWQHYRDRNRSIYRMGGYYAPYRGYAYRRLSIGFSLGSLFYGSNYWINDPWQYRLPPVYGPYRWVRYYDDVLLVDVYSGEVVDVIYDFFW</sequence>
<proteinExistence type="predicted"/>
<dbReference type="Proteomes" id="UP000249082">
    <property type="component" value="Unassembled WGS sequence"/>
</dbReference>
<name>A0A2W5NNR3_9SPHN</name>
<dbReference type="EMBL" id="QFPX01000007">
    <property type="protein sequence ID" value="PZQ55131.1"/>
    <property type="molecule type" value="Genomic_DNA"/>
</dbReference>